<evidence type="ECO:0000256" key="1">
    <source>
        <dbReference type="SAM" id="MobiDB-lite"/>
    </source>
</evidence>
<dbReference type="Proteomes" id="UP000485058">
    <property type="component" value="Unassembled WGS sequence"/>
</dbReference>
<organism evidence="2 3">
    <name type="scientific">Haematococcus lacustris</name>
    <name type="common">Green alga</name>
    <name type="synonym">Haematococcus pluvialis</name>
    <dbReference type="NCBI Taxonomy" id="44745"/>
    <lineage>
        <taxon>Eukaryota</taxon>
        <taxon>Viridiplantae</taxon>
        <taxon>Chlorophyta</taxon>
        <taxon>core chlorophytes</taxon>
        <taxon>Chlorophyceae</taxon>
        <taxon>CS clade</taxon>
        <taxon>Chlamydomonadales</taxon>
        <taxon>Haematococcaceae</taxon>
        <taxon>Haematococcus</taxon>
    </lineage>
</organism>
<sequence length="48" mass="4952">MTAWSSHFGVTPANEGARSAAATSSASNHTLRSNQPPGALRGWLQGNT</sequence>
<accession>A0A699Z3T8</accession>
<feature type="non-terminal residue" evidence="2">
    <location>
        <position position="48"/>
    </location>
</feature>
<gene>
    <name evidence="2" type="ORF">HaLaN_13213</name>
</gene>
<feature type="non-terminal residue" evidence="2">
    <location>
        <position position="1"/>
    </location>
</feature>
<protein>
    <submittedName>
        <fullName evidence="2">Uncharacterized protein</fullName>
    </submittedName>
</protein>
<proteinExistence type="predicted"/>
<evidence type="ECO:0000313" key="3">
    <source>
        <dbReference type="Proteomes" id="UP000485058"/>
    </source>
</evidence>
<evidence type="ECO:0000313" key="2">
    <source>
        <dbReference type="EMBL" id="GFH16731.1"/>
    </source>
</evidence>
<name>A0A699Z3T8_HAELA</name>
<reference evidence="2 3" key="1">
    <citation type="submission" date="2020-02" db="EMBL/GenBank/DDBJ databases">
        <title>Draft genome sequence of Haematococcus lacustris strain NIES-144.</title>
        <authorList>
            <person name="Morimoto D."/>
            <person name="Nakagawa S."/>
            <person name="Yoshida T."/>
            <person name="Sawayama S."/>
        </authorList>
    </citation>
    <scope>NUCLEOTIDE SEQUENCE [LARGE SCALE GENOMIC DNA]</scope>
    <source>
        <strain evidence="2 3">NIES-144</strain>
    </source>
</reference>
<dbReference type="AlphaFoldDB" id="A0A699Z3T8"/>
<feature type="compositionally biased region" description="Low complexity" evidence="1">
    <location>
        <begin position="17"/>
        <end position="27"/>
    </location>
</feature>
<keyword evidence="3" id="KW-1185">Reference proteome</keyword>
<feature type="region of interest" description="Disordered" evidence="1">
    <location>
        <begin position="1"/>
        <end position="48"/>
    </location>
</feature>
<comment type="caution">
    <text evidence="2">The sequence shown here is derived from an EMBL/GenBank/DDBJ whole genome shotgun (WGS) entry which is preliminary data.</text>
</comment>
<dbReference type="EMBL" id="BLLF01001043">
    <property type="protein sequence ID" value="GFH16731.1"/>
    <property type="molecule type" value="Genomic_DNA"/>
</dbReference>